<evidence type="ECO:0000313" key="4">
    <source>
        <dbReference type="Proteomes" id="UP000887572"/>
    </source>
</evidence>
<name>A0A914GWJ9_GLORO</name>
<dbReference type="GO" id="GO:0005886">
    <property type="term" value="C:plasma membrane"/>
    <property type="evidence" value="ECO:0007669"/>
    <property type="project" value="TreeGrafter"/>
</dbReference>
<dbReference type="InterPro" id="IPR001806">
    <property type="entry name" value="Small_GTPase"/>
</dbReference>
<feature type="region of interest" description="Disordered" evidence="3">
    <location>
        <begin position="234"/>
        <end position="286"/>
    </location>
</feature>
<feature type="compositionally biased region" description="Low complexity" evidence="3">
    <location>
        <begin position="134"/>
        <end position="143"/>
    </location>
</feature>
<evidence type="ECO:0000256" key="2">
    <source>
        <dbReference type="ARBA" id="ARBA00022553"/>
    </source>
</evidence>
<evidence type="ECO:0000256" key="3">
    <source>
        <dbReference type="SAM" id="MobiDB-lite"/>
    </source>
</evidence>
<keyword evidence="4" id="KW-1185">Reference proteome</keyword>
<dbReference type="PANTHER" id="PTHR45775">
    <property type="entry name" value="RAD, GEM/KIR FAMILY MEMBER 2, ISOFORM C"/>
    <property type="match status" value="1"/>
</dbReference>
<dbReference type="Proteomes" id="UP000887572">
    <property type="component" value="Unplaced"/>
</dbReference>
<reference evidence="5" key="1">
    <citation type="submission" date="2022-11" db="UniProtKB">
        <authorList>
            <consortium name="WormBaseParasite"/>
        </authorList>
    </citation>
    <scope>IDENTIFICATION</scope>
</reference>
<dbReference type="SMART" id="SM00173">
    <property type="entry name" value="RAS"/>
    <property type="match status" value="1"/>
</dbReference>
<proteinExistence type="inferred from homology"/>
<protein>
    <submittedName>
        <fullName evidence="5">Uncharacterized protein</fullName>
    </submittedName>
</protein>
<comment type="similarity">
    <text evidence="1">Belongs to the small GTPase superfamily. RGK family.</text>
</comment>
<feature type="compositionally biased region" description="Low complexity" evidence="3">
    <location>
        <begin position="277"/>
        <end position="286"/>
    </location>
</feature>
<evidence type="ECO:0000313" key="5">
    <source>
        <dbReference type="WBParaSite" id="Gr19_v10_g11853.t1"/>
    </source>
</evidence>
<dbReference type="PRINTS" id="PR00449">
    <property type="entry name" value="RASTRNSFRMNG"/>
</dbReference>
<dbReference type="PROSITE" id="PS51421">
    <property type="entry name" value="RAS"/>
    <property type="match status" value="1"/>
</dbReference>
<dbReference type="PANTHER" id="PTHR45775:SF11">
    <property type="entry name" value="GTP-BINDING PROTEIN GEM"/>
    <property type="match status" value="1"/>
</dbReference>
<dbReference type="InterPro" id="IPR027417">
    <property type="entry name" value="P-loop_NTPase"/>
</dbReference>
<dbReference type="GO" id="GO:0005246">
    <property type="term" value="F:calcium channel regulator activity"/>
    <property type="evidence" value="ECO:0007669"/>
    <property type="project" value="TreeGrafter"/>
</dbReference>
<dbReference type="GO" id="GO:0003924">
    <property type="term" value="F:GTPase activity"/>
    <property type="evidence" value="ECO:0007669"/>
    <property type="project" value="InterPro"/>
</dbReference>
<dbReference type="SMART" id="SM00175">
    <property type="entry name" value="RAB"/>
    <property type="match status" value="1"/>
</dbReference>
<dbReference type="Gene3D" id="3.40.50.300">
    <property type="entry name" value="P-loop containing nucleotide triphosphate hydrolases"/>
    <property type="match status" value="1"/>
</dbReference>
<feature type="region of interest" description="Disordered" evidence="3">
    <location>
        <begin position="1"/>
        <end position="80"/>
    </location>
</feature>
<dbReference type="WBParaSite" id="Gr19_v10_g11853.t1">
    <property type="protein sequence ID" value="Gr19_v10_g11853.t1"/>
    <property type="gene ID" value="Gr19_v10_g11853"/>
</dbReference>
<dbReference type="Pfam" id="PF00071">
    <property type="entry name" value="Ras"/>
    <property type="match status" value="1"/>
</dbReference>
<dbReference type="SUPFAM" id="SSF52540">
    <property type="entry name" value="P-loop containing nucleoside triphosphate hydrolases"/>
    <property type="match status" value="1"/>
</dbReference>
<dbReference type="PROSITE" id="PS51419">
    <property type="entry name" value="RAB"/>
    <property type="match status" value="1"/>
</dbReference>
<feature type="region of interest" description="Disordered" evidence="3">
    <location>
        <begin position="134"/>
        <end position="153"/>
    </location>
</feature>
<feature type="compositionally biased region" description="Polar residues" evidence="3">
    <location>
        <begin position="248"/>
        <end position="260"/>
    </location>
</feature>
<keyword evidence="2" id="KW-0597">Phosphoprotein</keyword>
<dbReference type="InterPro" id="IPR051641">
    <property type="entry name" value="RGK_GTP-binding_reg"/>
</dbReference>
<evidence type="ECO:0000256" key="1">
    <source>
        <dbReference type="ARBA" id="ARBA00008846"/>
    </source>
</evidence>
<sequence>MSSKSAPANEKSKISAGPTNFAKAASERSQTRRPKPKAQNSGGVPMKKYSHSSITSTPTILWPKPTAPESAQIRPPESERLTRKPYNLLDANCALDDFAAIDDGTMLRNPQAQGRSQSFRHRPVPRTCGTAATARTTTATADTSQERRRSTPTITRRCSLQNRTRVEPRIDAWPEPKQRSEAEERFLALPDACDYTRVRQFNIDAKGAVIARGDSFRRKRQQQVVHAQRSNPLATVNASSGGGGADTATEQNGDTISTASGGKLTERPASVGLPLHGASSRSASSVSSGGGGVGLAAVGAVGIIADSDTTNKCMSPMATGDVDEAASTSAATLRICLIGQSGSGKSSLIRRFISSEYRNVFADELPDDATCDTQNCSVSINIGGHECDLNFTECDQQMVKQRDFHAYLLVYSIDRKTSFRVALRALEELREKHCPAPIILVGNKMDLERKRAVMENEVKNVVLTHDVPHFQVSVALNHDVDDLLVGIVAQIKEAFQMSITTTKGGQNIRRISQASKDGFDSDFQAAIRRFSRRKKRQMGLSETDADTGGKCTNLFAKLRRWRKGTANL</sequence>
<accession>A0A914GWJ9</accession>
<organism evidence="4 5">
    <name type="scientific">Globodera rostochiensis</name>
    <name type="common">Golden nematode worm</name>
    <name type="synonym">Heterodera rostochiensis</name>
    <dbReference type="NCBI Taxonomy" id="31243"/>
    <lineage>
        <taxon>Eukaryota</taxon>
        <taxon>Metazoa</taxon>
        <taxon>Ecdysozoa</taxon>
        <taxon>Nematoda</taxon>
        <taxon>Chromadorea</taxon>
        <taxon>Rhabditida</taxon>
        <taxon>Tylenchina</taxon>
        <taxon>Tylenchomorpha</taxon>
        <taxon>Tylenchoidea</taxon>
        <taxon>Heteroderidae</taxon>
        <taxon>Heteroderinae</taxon>
        <taxon>Globodera</taxon>
    </lineage>
</organism>
<dbReference type="AlphaFoldDB" id="A0A914GWJ9"/>
<dbReference type="GO" id="GO:0005525">
    <property type="term" value="F:GTP binding"/>
    <property type="evidence" value="ECO:0007669"/>
    <property type="project" value="InterPro"/>
</dbReference>